<evidence type="ECO:0000256" key="7">
    <source>
        <dbReference type="ARBA" id="ARBA00023136"/>
    </source>
</evidence>
<evidence type="ECO:0000256" key="5">
    <source>
        <dbReference type="ARBA" id="ARBA00022692"/>
    </source>
</evidence>
<dbReference type="GO" id="GO:0009306">
    <property type="term" value="P:protein secretion"/>
    <property type="evidence" value="ECO:0007669"/>
    <property type="project" value="InterPro"/>
</dbReference>
<comment type="caution">
    <text evidence="10">The sequence shown here is derived from an EMBL/GenBank/DDBJ whole genome shotgun (WGS) entry which is preliminary data.</text>
</comment>
<dbReference type="PANTHER" id="PTHR34040">
    <property type="entry name" value="FLAGELLAR BIOSYNTHETIC PROTEIN FLIQ"/>
    <property type="match status" value="1"/>
</dbReference>
<dbReference type="AlphaFoldDB" id="A0A5D0WPA5"/>
<dbReference type="NCBIfam" id="TIGR01402">
    <property type="entry name" value="fliQ"/>
    <property type="match status" value="1"/>
</dbReference>
<dbReference type="PIRSF" id="PIRSF004669">
    <property type="entry name" value="FliQ"/>
    <property type="match status" value="1"/>
</dbReference>
<comment type="function">
    <text evidence="9">Role in flagellar biosynthesis.</text>
</comment>
<keyword evidence="5 9" id="KW-0812">Transmembrane</keyword>
<keyword evidence="10" id="KW-0282">Flagellum</keyword>
<dbReference type="PRINTS" id="PR00952">
    <property type="entry name" value="TYPE3IMQPROT"/>
</dbReference>
<evidence type="ECO:0000256" key="1">
    <source>
        <dbReference type="ARBA" id="ARBA00004651"/>
    </source>
</evidence>
<dbReference type="InterPro" id="IPR006305">
    <property type="entry name" value="FliQ"/>
</dbReference>
<organism evidence="10 11">
    <name type="scientific">Acetobacterium wieringae</name>
    <dbReference type="NCBI Taxonomy" id="52694"/>
    <lineage>
        <taxon>Bacteria</taxon>
        <taxon>Bacillati</taxon>
        <taxon>Bacillota</taxon>
        <taxon>Clostridia</taxon>
        <taxon>Eubacteriales</taxon>
        <taxon>Eubacteriaceae</taxon>
        <taxon>Acetobacterium</taxon>
    </lineage>
</organism>
<dbReference type="GO" id="GO:0005886">
    <property type="term" value="C:plasma membrane"/>
    <property type="evidence" value="ECO:0007669"/>
    <property type="project" value="UniProtKB-SubCell"/>
</dbReference>
<feature type="transmembrane region" description="Helical" evidence="9">
    <location>
        <begin position="20"/>
        <end position="39"/>
    </location>
</feature>
<feature type="transmembrane region" description="Helical" evidence="9">
    <location>
        <begin position="51"/>
        <end position="70"/>
    </location>
</feature>
<dbReference type="EMBL" id="VSLA01000013">
    <property type="protein sequence ID" value="TYC85923.1"/>
    <property type="molecule type" value="Genomic_DNA"/>
</dbReference>
<dbReference type="PANTHER" id="PTHR34040:SF2">
    <property type="entry name" value="FLAGELLAR BIOSYNTHETIC PROTEIN FLIQ"/>
    <property type="match status" value="1"/>
</dbReference>
<evidence type="ECO:0000256" key="3">
    <source>
        <dbReference type="ARBA" id="ARBA00021718"/>
    </source>
</evidence>
<comment type="subcellular location">
    <subcellularLocation>
        <location evidence="1 9">Cell membrane</location>
        <topology evidence="1">Multi-pass membrane protein</topology>
    </subcellularLocation>
    <subcellularLocation>
        <location evidence="9">Bacterial flagellum basal body</location>
    </subcellularLocation>
</comment>
<evidence type="ECO:0000256" key="4">
    <source>
        <dbReference type="ARBA" id="ARBA00022475"/>
    </source>
</evidence>
<dbReference type="Pfam" id="PF01313">
    <property type="entry name" value="Bac_export_3"/>
    <property type="match status" value="1"/>
</dbReference>
<dbReference type="Proteomes" id="UP000322619">
    <property type="component" value="Unassembled WGS sequence"/>
</dbReference>
<protein>
    <recommendedName>
        <fullName evidence="3 9">Flagellar biosynthetic protein FliQ</fullName>
    </recommendedName>
</protein>
<name>A0A5D0WPA5_9FIRM</name>
<dbReference type="GO" id="GO:0009425">
    <property type="term" value="C:bacterial-type flagellum basal body"/>
    <property type="evidence" value="ECO:0007669"/>
    <property type="project" value="UniProtKB-SubCell"/>
</dbReference>
<dbReference type="RefSeq" id="WP_026395960.1">
    <property type="nucleotide sequence ID" value="NZ_VSLA01000013.1"/>
</dbReference>
<dbReference type="InterPro" id="IPR002191">
    <property type="entry name" value="Bac_export_3"/>
</dbReference>
<sequence>MSTGDLIGIFRDAIFTGMKVAGPILLISMLVGLIISIIQAATSINEQTMTFVPKLIITALLMIIAGGWMLQQMMDLVFRIFELIATKI</sequence>
<keyword evidence="10" id="KW-0966">Cell projection</keyword>
<keyword evidence="4 9" id="KW-1003">Cell membrane</keyword>
<evidence type="ECO:0000256" key="2">
    <source>
        <dbReference type="ARBA" id="ARBA00006156"/>
    </source>
</evidence>
<evidence type="ECO:0000256" key="6">
    <source>
        <dbReference type="ARBA" id="ARBA00022989"/>
    </source>
</evidence>
<evidence type="ECO:0000256" key="9">
    <source>
        <dbReference type="RuleBase" id="RU364090"/>
    </source>
</evidence>
<keyword evidence="10" id="KW-0969">Cilium</keyword>
<evidence type="ECO:0000256" key="8">
    <source>
        <dbReference type="ARBA" id="ARBA00023143"/>
    </source>
</evidence>
<comment type="similarity">
    <text evidence="2 9">Belongs to the FliQ/MopD/SpaQ family.</text>
</comment>
<keyword evidence="8 9" id="KW-0975">Bacterial flagellum</keyword>
<gene>
    <name evidence="9 10" type="primary">fliQ</name>
    <name evidence="10" type="ORF">FXB42_08645</name>
</gene>
<keyword evidence="6 9" id="KW-1133">Transmembrane helix</keyword>
<accession>A0A5D0WPA5</accession>
<evidence type="ECO:0000313" key="11">
    <source>
        <dbReference type="Proteomes" id="UP000322619"/>
    </source>
</evidence>
<proteinExistence type="inferred from homology"/>
<reference evidence="10 11" key="1">
    <citation type="submission" date="2019-08" db="EMBL/GenBank/DDBJ databases">
        <title>Isolation and enrichment of carboxydotrophic bacteria from anaerobic sludge for the production of bio-based chemicals from syngas.</title>
        <authorList>
            <person name="Antares A.L."/>
            <person name="Moreira J."/>
            <person name="Diender M."/>
            <person name="Parshina S.N."/>
            <person name="Stams A.J.M."/>
            <person name="Alves M."/>
            <person name="Alves J.I."/>
            <person name="Sousa D.Z."/>
        </authorList>
    </citation>
    <scope>NUCLEOTIDE SEQUENCE [LARGE SCALE GENOMIC DNA]</scope>
    <source>
        <strain evidence="10 11">JM</strain>
    </source>
</reference>
<keyword evidence="7 9" id="KW-0472">Membrane</keyword>
<dbReference type="GO" id="GO:0044780">
    <property type="term" value="P:bacterial-type flagellum assembly"/>
    <property type="evidence" value="ECO:0007669"/>
    <property type="project" value="InterPro"/>
</dbReference>
<evidence type="ECO:0000313" key="10">
    <source>
        <dbReference type="EMBL" id="TYC85923.1"/>
    </source>
</evidence>